<dbReference type="SUPFAM" id="SSF51658">
    <property type="entry name" value="Xylose isomerase-like"/>
    <property type="match status" value="1"/>
</dbReference>
<evidence type="ECO:0000259" key="2">
    <source>
        <dbReference type="Pfam" id="PF01261"/>
    </source>
</evidence>
<evidence type="ECO:0000256" key="1">
    <source>
        <dbReference type="ARBA" id="ARBA00023277"/>
    </source>
</evidence>
<comment type="caution">
    <text evidence="3">The sequence shown here is derived from an EMBL/GenBank/DDBJ whole genome shotgun (WGS) entry which is preliminary data.</text>
</comment>
<dbReference type="Pfam" id="PF01261">
    <property type="entry name" value="AP_endonuc_2"/>
    <property type="match status" value="1"/>
</dbReference>
<dbReference type="InterPro" id="IPR013022">
    <property type="entry name" value="Xyl_isomerase-like_TIM-brl"/>
</dbReference>
<dbReference type="InterPro" id="IPR050312">
    <property type="entry name" value="IolE/XylAMocC-like"/>
</dbReference>
<evidence type="ECO:0000313" key="4">
    <source>
        <dbReference type="Proteomes" id="UP001139502"/>
    </source>
</evidence>
<accession>A0A9X2HC56</accession>
<dbReference type="EMBL" id="JANAFB010000004">
    <property type="protein sequence ID" value="MCP3424992.1"/>
    <property type="molecule type" value="Genomic_DNA"/>
</dbReference>
<keyword evidence="1" id="KW-0119">Carbohydrate metabolism</keyword>
<protein>
    <submittedName>
        <fullName evidence="3">Sugar phosphate isomerase/epimerase</fullName>
    </submittedName>
</protein>
<dbReference type="PANTHER" id="PTHR12110">
    <property type="entry name" value="HYDROXYPYRUVATE ISOMERASE"/>
    <property type="match status" value="1"/>
</dbReference>
<dbReference type="PANTHER" id="PTHR12110:SF21">
    <property type="entry name" value="XYLOSE ISOMERASE-LIKE TIM BARREL DOMAIN-CONTAINING PROTEIN"/>
    <property type="match status" value="1"/>
</dbReference>
<dbReference type="AlphaFoldDB" id="A0A9X2HC56"/>
<keyword evidence="4" id="KW-1185">Reference proteome</keyword>
<dbReference type="InterPro" id="IPR036237">
    <property type="entry name" value="Xyl_isomerase-like_sf"/>
</dbReference>
<evidence type="ECO:0000313" key="3">
    <source>
        <dbReference type="EMBL" id="MCP3424992.1"/>
    </source>
</evidence>
<proteinExistence type="predicted"/>
<dbReference type="GO" id="GO:0016853">
    <property type="term" value="F:isomerase activity"/>
    <property type="evidence" value="ECO:0007669"/>
    <property type="project" value="UniProtKB-KW"/>
</dbReference>
<sequence length="312" mass="33694">MKIGVLTDSLTDLTLDEALAHSRSVGAETVEFGAGPWSPKPHLSAPELLASEAGRQNLLRHVADAGLEISAINASGNPLHPDEPENDRATRDAIRLAGELGVGTVVLMSGLPAGCAEDRMPNWITTSWPPETTRMLRYQWDDVALPYWADLAAFAREAGVERLAVEMHANQLVYNVPSALRLREEIGETVGVNFDPSHLIWMGADPIRAIDALGPAIQHVHAKDTRVEEAAAIRSHLEYLTVDHPAERSWNYVTVGRGAEGERFWAEFVEALRAVGYDGALSIEHEDVEVGGADGVAEAAGVLRRVLDAAPA</sequence>
<keyword evidence="3" id="KW-0413">Isomerase</keyword>
<name>A0A9X2HC56_9MICC</name>
<organism evidence="3 4">
    <name type="scientific">Rothia santali</name>
    <dbReference type="NCBI Taxonomy" id="2949643"/>
    <lineage>
        <taxon>Bacteria</taxon>
        <taxon>Bacillati</taxon>
        <taxon>Actinomycetota</taxon>
        <taxon>Actinomycetes</taxon>
        <taxon>Micrococcales</taxon>
        <taxon>Micrococcaceae</taxon>
        <taxon>Rothia</taxon>
    </lineage>
</organism>
<dbReference type="RefSeq" id="WP_254164970.1">
    <property type="nucleotide sequence ID" value="NZ_JANAFB010000004.1"/>
</dbReference>
<dbReference type="Proteomes" id="UP001139502">
    <property type="component" value="Unassembled WGS sequence"/>
</dbReference>
<gene>
    <name evidence="3" type="ORF">NBM05_02830</name>
</gene>
<feature type="domain" description="Xylose isomerase-like TIM barrel" evidence="2">
    <location>
        <begin position="22"/>
        <end position="305"/>
    </location>
</feature>
<dbReference type="Gene3D" id="3.20.20.150">
    <property type="entry name" value="Divalent-metal-dependent TIM barrel enzymes"/>
    <property type="match status" value="1"/>
</dbReference>
<reference evidence="3" key="1">
    <citation type="submission" date="2022-06" db="EMBL/GenBank/DDBJ databases">
        <title>Rothia sp. isolated from sandalwood seedling.</title>
        <authorList>
            <person name="Tuikhar N."/>
            <person name="Kirdat K."/>
            <person name="Thorat V."/>
            <person name="Swetha P."/>
            <person name="Padma S."/>
            <person name="Sundararaj R."/>
            <person name="Yadav A."/>
        </authorList>
    </citation>
    <scope>NUCLEOTIDE SEQUENCE</scope>
    <source>
        <strain evidence="3">AR01</strain>
    </source>
</reference>